<evidence type="ECO:0000256" key="1">
    <source>
        <dbReference type="SAM" id="MobiDB-lite"/>
    </source>
</evidence>
<sequence>MVCRALLELAAGAGACCVALYHRRSGFARVAPRGRRVALALLLLAALAVHAELLLSIANSTVAANRRDFLLSLAGVGTRRGANNRAVVSYVEESTKLIRMQVEGKLNAGDLAGVLSYNPGESTDSASHDQGGAERTNTDGFQPPKEQEFPASRSEEPQAPAPPPPEWRSYTFPSDHVLLLGCSGDEFTVRIMPRQEGFEQHDLRHANGDLPDGCLRTAAAGMTLSNYNRHPYYYALFWSLPGKEKFVPVPVMAKESEVAPAMEENPEAFVLSADVVAFYRPVAGRSEVLVRPRNAVAFMPVSNVEEEGQALQALHPFHPHSIIYAD</sequence>
<name>A0ABC8W1S5_9POAL</name>
<keyword evidence="2" id="KW-1133">Transmembrane helix</keyword>
<feature type="compositionally biased region" description="Basic and acidic residues" evidence="1">
    <location>
        <begin position="145"/>
        <end position="156"/>
    </location>
</feature>
<proteinExistence type="predicted"/>
<keyword evidence="2" id="KW-0472">Membrane</keyword>
<evidence type="ECO:0000313" key="4">
    <source>
        <dbReference type="Proteomes" id="UP001497457"/>
    </source>
</evidence>
<feature type="region of interest" description="Disordered" evidence="1">
    <location>
        <begin position="117"/>
        <end position="168"/>
    </location>
</feature>
<evidence type="ECO:0000256" key="2">
    <source>
        <dbReference type="SAM" id="Phobius"/>
    </source>
</evidence>
<reference evidence="3" key="1">
    <citation type="submission" date="2024-10" db="EMBL/GenBank/DDBJ databases">
        <authorList>
            <person name="Ryan C."/>
        </authorList>
    </citation>
    <scope>NUCLEOTIDE SEQUENCE [LARGE SCALE GENOMIC DNA]</scope>
</reference>
<dbReference type="EMBL" id="OZ075121">
    <property type="protein sequence ID" value="CAL4901306.1"/>
    <property type="molecule type" value="Genomic_DNA"/>
</dbReference>
<organism evidence="3 4">
    <name type="scientific">Urochloa decumbens</name>
    <dbReference type="NCBI Taxonomy" id="240449"/>
    <lineage>
        <taxon>Eukaryota</taxon>
        <taxon>Viridiplantae</taxon>
        <taxon>Streptophyta</taxon>
        <taxon>Embryophyta</taxon>
        <taxon>Tracheophyta</taxon>
        <taxon>Spermatophyta</taxon>
        <taxon>Magnoliopsida</taxon>
        <taxon>Liliopsida</taxon>
        <taxon>Poales</taxon>
        <taxon>Poaceae</taxon>
        <taxon>PACMAD clade</taxon>
        <taxon>Panicoideae</taxon>
        <taxon>Panicodae</taxon>
        <taxon>Paniceae</taxon>
        <taxon>Melinidinae</taxon>
        <taxon>Urochloa</taxon>
    </lineage>
</organism>
<dbReference type="Proteomes" id="UP001497457">
    <property type="component" value="Chromosome 11b"/>
</dbReference>
<evidence type="ECO:0000313" key="3">
    <source>
        <dbReference type="EMBL" id="CAL4901306.1"/>
    </source>
</evidence>
<gene>
    <name evidence="3" type="ORF">URODEC1_LOCUS9234</name>
</gene>
<feature type="transmembrane region" description="Helical" evidence="2">
    <location>
        <begin position="38"/>
        <end position="58"/>
    </location>
</feature>
<accession>A0ABC8W1S5</accession>
<keyword evidence="4" id="KW-1185">Reference proteome</keyword>
<dbReference type="AlphaFoldDB" id="A0ABC8W1S5"/>
<protein>
    <submittedName>
        <fullName evidence="3">Uncharacterized protein</fullName>
    </submittedName>
</protein>
<keyword evidence="2" id="KW-0812">Transmembrane</keyword>